<dbReference type="EMBL" id="BMLT01000004">
    <property type="protein sequence ID" value="GGO80442.1"/>
    <property type="molecule type" value="Genomic_DNA"/>
</dbReference>
<dbReference type="PANTHER" id="PTHR39327:SF1">
    <property type="entry name" value="BLR5470 PROTEIN"/>
    <property type="match status" value="1"/>
</dbReference>
<name>A0A918DQV1_9GAMM</name>
<comment type="caution">
    <text evidence="2">The sequence shown here is derived from an EMBL/GenBank/DDBJ whole genome shotgun (WGS) entry which is preliminary data.</text>
</comment>
<dbReference type="RefSeq" id="WP_188860169.1">
    <property type="nucleotide sequence ID" value="NZ_BMLT01000004.1"/>
</dbReference>
<reference evidence="2 3" key="1">
    <citation type="journal article" date="2014" name="Int. J. Syst. Evol. Microbiol.">
        <title>Complete genome sequence of Corynebacterium casei LMG S-19264T (=DSM 44701T), isolated from a smear-ripened cheese.</title>
        <authorList>
            <consortium name="US DOE Joint Genome Institute (JGI-PGF)"/>
            <person name="Walter F."/>
            <person name="Albersmeier A."/>
            <person name="Kalinowski J."/>
            <person name="Ruckert C."/>
        </authorList>
    </citation>
    <scope>NUCLEOTIDE SEQUENCE [LARGE SCALE GENOMIC DNA]</scope>
    <source>
        <strain evidence="2 3">CGMCC 1.7286</strain>
    </source>
</reference>
<sequence>MEKPDDIHSLSPFERRAVAESYKLLAEAQEIEDRRNRSWYKDHGVFRAVIAGIIAAGLLSAWAVEYFSPILETRTRIAELNAIDLNSKYTQLKSDFIKVSSERDSALSLQKNEIMQQLTIRSNVELLTKNLNSALLEMDQLRREIPHNSNSDPLFLEKLNNFSVRLEEISQSVQSNRKEIARVSVFSETTELANLDSNQETNGTTSTYVPIDQNTYIEDEKLFFSFFCAECLLNFETDYFSQNKQKILAYAEKSMKGDTGKLVAEIGNLLSNEEKYSIDEKLNHVNELWNTLRIVPDEDIDKWYDPIDMIYRGGGDCEDFALAKYVTLRALGVENDYLLIAYMKDTKINEAVMVLLYSKSKFTNGDYEVLDGRSNSIEALTDRQDLTPVYMFNSEYLYLAAGKQSIRKVGSSGQISKWTEYLSARATYYKNDTLTKP</sequence>
<gene>
    <name evidence="2" type="ORF">GCM10011348_17110</name>
</gene>
<proteinExistence type="predicted"/>
<dbReference type="InterPro" id="IPR010319">
    <property type="entry name" value="Transglutaminase-like_Cys_pept"/>
</dbReference>
<keyword evidence="3" id="KW-1185">Reference proteome</keyword>
<dbReference type="Gene3D" id="3.10.620.30">
    <property type="match status" value="1"/>
</dbReference>
<accession>A0A918DQV1</accession>
<evidence type="ECO:0008006" key="4">
    <source>
        <dbReference type="Google" id="ProtNLM"/>
    </source>
</evidence>
<evidence type="ECO:0000313" key="3">
    <source>
        <dbReference type="Proteomes" id="UP000599578"/>
    </source>
</evidence>
<dbReference type="Proteomes" id="UP000599578">
    <property type="component" value="Unassembled WGS sequence"/>
</dbReference>
<evidence type="ECO:0000256" key="1">
    <source>
        <dbReference type="SAM" id="Phobius"/>
    </source>
</evidence>
<keyword evidence="1" id="KW-0812">Transmembrane</keyword>
<evidence type="ECO:0000313" key="2">
    <source>
        <dbReference type="EMBL" id="GGO80442.1"/>
    </source>
</evidence>
<keyword evidence="1" id="KW-1133">Transmembrane helix</keyword>
<protein>
    <recommendedName>
        <fullName evidence="4">Transglutaminase-like domain-containing protein</fullName>
    </recommendedName>
</protein>
<feature type="transmembrane region" description="Helical" evidence="1">
    <location>
        <begin position="44"/>
        <end position="64"/>
    </location>
</feature>
<dbReference type="Pfam" id="PF06035">
    <property type="entry name" value="Peptidase_C93"/>
    <property type="match status" value="1"/>
</dbReference>
<dbReference type="PANTHER" id="PTHR39327">
    <property type="match status" value="1"/>
</dbReference>
<organism evidence="2 3">
    <name type="scientific">Marinobacterium nitratireducens</name>
    <dbReference type="NCBI Taxonomy" id="518897"/>
    <lineage>
        <taxon>Bacteria</taxon>
        <taxon>Pseudomonadati</taxon>
        <taxon>Pseudomonadota</taxon>
        <taxon>Gammaproteobacteria</taxon>
        <taxon>Oceanospirillales</taxon>
        <taxon>Oceanospirillaceae</taxon>
        <taxon>Marinobacterium</taxon>
    </lineage>
</organism>
<keyword evidence="1" id="KW-0472">Membrane</keyword>
<dbReference type="AlphaFoldDB" id="A0A918DQV1"/>